<dbReference type="GO" id="GO:0016878">
    <property type="term" value="F:acid-thiol ligase activity"/>
    <property type="evidence" value="ECO:0007669"/>
    <property type="project" value="UniProtKB-ARBA"/>
</dbReference>
<dbReference type="InterPro" id="IPR045851">
    <property type="entry name" value="AMP-bd_C_sf"/>
</dbReference>
<evidence type="ECO:0000313" key="3">
    <source>
        <dbReference type="EMBL" id="CAB4778263.1"/>
    </source>
</evidence>
<dbReference type="PANTHER" id="PTHR43767:SF1">
    <property type="entry name" value="NONRIBOSOMAL PEPTIDE SYNTHASE PES1 (EUROFUNG)-RELATED"/>
    <property type="match status" value="1"/>
</dbReference>
<sequence>MSEWSYVDVWRTVAGKQPLASAIEAGETVYSWREFVDAFESLGTYFHQLGLPRQSTVAAYLYNGPEYLLTFAGTMAAGHVPINTNYRYGHDELAYLFDNADTRIVVFHGTFTDKIEALRHELPNIVSYLHVQDGTGPCPEWATPFTEALATKAAPLPASSPDDLVMMYTGGTTGMPKGVMWRQDDLFVRLNAGGFRKYPEHGDLGDIARMIDEGGPGYALLPACPLMHGTGLFTAIRALAEAGRVVLLPSRKFDAQELAETIEEYDVNAVVIVGDPFARPLLLEIRENPTKYKFTALVAIVSSGAMWSQEIKEGLIELYESVLLVDTFSSSEALGMGSSVSSKRKMTQTASFKLGEMVRVVNEDGQDVTPGTEEIGRLMIGGRNPMGYYKDQAKSDATFQTIGSVRYSVPGDMAKVREDGSIHLLGRGSQCINTAGEKVFPEEVEESLKTHPAVADACVVGTPSDTYGSQVVAAVEFHVGQSASEAELIEHVKSRLASYKAPRAVRIVETIGRAVNGKMDYARHQREAVEWLSSLA</sequence>
<dbReference type="Pfam" id="PF00501">
    <property type="entry name" value="AMP-binding"/>
    <property type="match status" value="1"/>
</dbReference>
<protein>
    <submittedName>
        <fullName evidence="3">Unannotated protein</fullName>
    </submittedName>
</protein>
<feature type="domain" description="AMP-binding enzyme C-terminal" evidence="2">
    <location>
        <begin position="443"/>
        <end position="518"/>
    </location>
</feature>
<dbReference type="AlphaFoldDB" id="A0A6J6W580"/>
<organism evidence="3">
    <name type="scientific">freshwater metagenome</name>
    <dbReference type="NCBI Taxonomy" id="449393"/>
    <lineage>
        <taxon>unclassified sequences</taxon>
        <taxon>metagenomes</taxon>
        <taxon>ecological metagenomes</taxon>
    </lineage>
</organism>
<dbReference type="Gene3D" id="3.30.300.30">
    <property type="match status" value="1"/>
</dbReference>
<reference evidence="3" key="1">
    <citation type="submission" date="2020-05" db="EMBL/GenBank/DDBJ databases">
        <authorList>
            <person name="Chiriac C."/>
            <person name="Salcher M."/>
            <person name="Ghai R."/>
            <person name="Kavagutti S V."/>
        </authorList>
    </citation>
    <scope>NUCLEOTIDE SEQUENCE</scope>
</reference>
<dbReference type="Pfam" id="PF13193">
    <property type="entry name" value="AMP-binding_C"/>
    <property type="match status" value="1"/>
</dbReference>
<proteinExistence type="predicted"/>
<dbReference type="InterPro" id="IPR020845">
    <property type="entry name" value="AMP-binding_CS"/>
</dbReference>
<dbReference type="PROSITE" id="PS00455">
    <property type="entry name" value="AMP_BINDING"/>
    <property type="match status" value="1"/>
</dbReference>
<name>A0A6J6W580_9ZZZZ</name>
<gene>
    <name evidence="3" type="ORF">UFOPK2958_00344</name>
</gene>
<dbReference type="InterPro" id="IPR000873">
    <property type="entry name" value="AMP-dep_synth/lig_dom"/>
</dbReference>
<accession>A0A6J6W580</accession>
<dbReference type="PANTHER" id="PTHR43767">
    <property type="entry name" value="LONG-CHAIN-FATTY-ACID--COA LIGASE"/>
    <property type="match status" value="1"/>
</dbReference>
<feature type="domain" description="AMP-dependent synthetase/ligase" evidence="1">
    <location>
        <begin position="12"/>
        <end position="389"/>
    </location>
</feature>
<evidence type="ECO:0000259" key="2">
    <source>
        <dbReference type="Pfam" id="PF13193"/>
    </source>
</evidence>
<dbReference type="InterPro" id="IPR042099">
    <property type="entry name" value="ANL_N_sf"/>
</dbReference>
<dbReference type="InterPro" id="IPR025110">
    <property type="entry name" value="AMP-bd_C"/>
</dbReference>
<dbReference type="NCBIfam" id="NF005863">
    <property type="entry name" value="PRK07798.1"/>
    <property type="match status" value="1"/>
</dbReference>
<dbReference type="SUPFAM" id="SSF56801">
    <property type="entry name" value="Acetyl-CoA synthetase-like"/>
    <property type="match status" value="1"/>
</dbReference>
<evidence type="ECO:0000259" key="1">
    <source>
        <dbReference type="Pfam" id="PF00501"/>
    </source>
</evidence>
<dbReference type="EMBL" id="CAFAAB010000024">
    <property type="protein sequence ID" value="CAB4778263.1"/>
    <property type="molecule type" value="Genomic_DNA"/>
</dbReference>
<dbReference type="InterPro" id="IPR050237">
    <property type="entry name" value="ATP-dep_AMP-bd_enzyme"/>
</dbReference>
<dbReference type="Gene3D" id="3.40.50.12780">
    <property type="entry name" value="N-terminal domain of ligase-like"/>
    <property type="match status" value="1"/>
</dbReference>